<comment type="subcellular location">
    <subcellularLocation>
        <location evidence="1">Cell outer membrane</location>
    </subcellularLocation>
</comment>
<dbReference type="GO" id="GO:0007155">
    <property type="term" value="P:cell adhesion"/>
    <property type="evidence" value="ECO:0007669"/>
    <property type="project" value="InterPro"/>
</dbReference>
<dbReference type="CDD" id="cd07185">
    <property type="entry name" value="OmpA_C-like"/>
    <property type="match status" value="1"/>
</dbReference>
<comment type="caution">
    <text evidence="9">The sequence shown here is derived from an EMBL/GenBank/DDBJ whole genome shotgun (WGS) entry which is preliminary data.</text>
</comment>
<evidence type="ECO:0000259" key="8">
    <source>
        <dbReference type="PROSITE" id="PS51123"/>
    </source>
</evidence>
<dbReference type="Pfam" id="PF00691">
    <property type="entry name" value="OmpA"/>
    <property type="match status" value="1"/>
</dbReference>
<dbReference type="AlphaFoldDB" id="A0A1V1P3G2"/>
<feature type="signal peptide" evidence="7">
    <location>
        <begin position="1"/>
        <end position="25"/>
    </location>
</feature>
<dbReference type="GO" id="GO:0005509">
    <property type="term" value="F:calcium ion binding"/>
    <property type="evidence" value="ECO:0007669"/>
    <property type="project" value="InterPro"/>
</dbReference>
<keyword evidence="2 7" id="KW-0732">Signal</keyword>
<name>A0A1V1P3G2_9BACT</name>
<dbReference type="InterPro" id="IPR028974">
    <property type="entry name" value="TSP_type-3_rpt"/>
</dbReference>
<dbReference type="GO" id="GO:0009279">
    <property type="term" value="C:cell outer membrane"/>
    <property type="evidence" value="ECO:0007669"/>
    <property type="project" value="UniProtKB-SubCell"/>
</dbReference>
<dbReference type="SUPFAM" id="SSF103647">
    <property type="entry name" value="TSP type-3 repeat"/>
    <property type="match status" value="1"/>
</dbReference>
<dbReference type="PANTHER" id="PTHR30329:SF21">
    <property type="entry name" value="LIPOPROTEIN YIAD-RELATED"/>
    <property type="match status" value="1"/>
</dbReference>
<dbReference type="Pfam" id="PF02412">
    <property type="entry name" value="TSP_3"/>
    <property type="match status" value="2"/>
</dbReference>
<keyword evidence="4" id="KW-0998">Cell outer membrane</keyword>
<dbReference type="Gene3D" id="3.30.1330.60">
    <property type="entry name" value="OmpA-like domain"/>
    <property type="match status" value="1"/>
</dbReference>
<evidence type="ECO:0000313" key="9">
    <source>
        <dbReference type="EMBL" id="ETR69344.1"/>
    </source>
</evidence>
<sequence>MKKRFFTILMVFGISALFFSCQSQKSGSMLKKSHQMIENALAMFDHPIGTYDPSLTQAYPTPEKPPVTQNLVVIFDRSYSMSDPYVGLAKIKHAQKILMGFNNSLPDVSINCMFKTFSNPEEDNQSVHLVSPMARYHRQKSSQIIDSDVLCPEKSPLAKSLDALKTELSTVKGNIAVIIITDGNTFDNSPIEAAQSLYHEFGPRVGIYPVLVGNSPYGKRLLTQMADQGVCGFVRRSDCMLEKECMHSFIEKILYKPDYRKRDRDKDGVGDRLDYCPTTPEGNVVDSIGCSPDTDGDSISDDRDECPGTPIGTTVEPNGCPPADLDKDGVLDVVDKCLGTPKGTVVNSDGCENPDQDNDGILDSRDACIDTPVGASVDARGCWVISDIQFDPGKWELNLAHKSSLQEVIDIMQQNPNLRIEIQGHTDNIGPEGLNKKLSSYRAMSVMKYLMQNGIRVSRLTFMGYGSEKPIVSNHSPENRSLNRRVEFHPK</sequence>
<dbReference type="EMBL" id="ATBP01000667">
    <property type="protein sequence ID" value="ETR69344.1"/>
    <property type="molecule type" value="Genomic_DNA"/>
</dbReference>
<dbReference type="CDD" id="cd00198">
    <property type="entry name" value="vWFA"/>
    <property type="match status" value="1"/>
</dbReference>
<reference evidence="10" key="1">
    <citation type="submission" date="2012-11" db="EMBL/GenBank/DDBJ databases">
        <authorList>
            <person name="Lucero-Rivera Y.E."/>
            <person name="Tovar-Ramirez D."/>
        </authorList>
    </citation>
    <scope>NUCLEOTIDE SEQUENCE [LARGE SCALE GENOMIC DNA]</scope>
    <source>
        <strain evidence="10">Araruama</strain>
    </source>
</reference>
<dbReference type="PANTHER" id="PTHR30329">
    <property type="entry name" value="STATOR ELEMENT OF FLAGELLAR MOTOR COMPLEX"/>
    <property type="match status" value="1"/>
</dbReference>
<dbReference type="InterPro" id="IPR006665">
    <property type="entry name" value="OmpA-like"/>
</dbReference>
<dbReference type="InterPro" id="IPR006664">
    <property type="entry name" value="OMP_bac"/>
</dbReference>
<evidence type="ECO:0000256" key="3">
    <source>
        <dbReference type="ARBA" id="ARBA00023136"/>
    </source>
</evidence>
<evidence type="ECO:0000256" key="1">
    <source>
        <dbReference type="ARBA" id="ARBA00004442"/>
    </source>
</evidence>
<dbReference type="Proteomes" id="UP000189670">
    <property type="component" value="Unassembled WGS sequence"/>
</dbReference>
<evidence type="ECO:0000256" key="4">
    <source>
        <dbReference type="ARBA" id="ARBA00023237"/>
    </source>
</evidence>
<dbReference type="InterPro" id="IPR002035">
    <property type="entry name" value="VWF_A"/>
</dbReference>
<dbReference type="PROSITE" id="PS51257">
    <property type="entry name" value="PROKAR_LIPOPROTEIN"/>
    <property type="match status" value="1"/>
</dbReference>
<protein>
    <recommendedName>
        <fullName evidence="8">OmpA-like domain-containing protein</fullName>
    </recommendedName>
</protein>
<dbReference type="SUPFAM" id="SSF53300">
    <property type="entry name" value="vWA-like"/>
    <property type="match status" value="1"/>
</dbReference>
<evidence type="ECO:0000313" key="10">
    <source>
        <dbReference type="Proteomes" id="UP000189670"/>
    </source>
</evidence>
<dbReference type="Gene3D" id="3.40.50.410">
    <property type="entry name" value="von Willebrand factor, type A domain"/>
    <property type="match status" value="1"/>
</dbReference>
<evidence type="ECO:0000256" key="5">
    <source>
        <dbReference type="PROSITE-ProRule" id="PRU00473"/>
    </source>
</evidence>
<dbReference type="PRINTS" id="PR01021">
    <property type="entry name" value="OMPADOMAIN"/>
</dbReference>
<feature type="chain" id="PRO_5010720264" description="OmpA-like domain-containing protein" evidence="7">
    <location>
        <begin position="26"/>
        <end position="491"/>
    </location>
</feature>
<keyword evidence="3 5" id="KW-0472">Membrane</keyword>
<dbReference type="InterPro" id="IPR050330">
    <property type="entry name" value="Bact_OuterMem_StrucFunc"/>
</dbReference>
<accession>A0A1V1P3G2</accession>
<dbReference type="InterPro" id="IPR036465">
    <property type="entry name" value="vWFA_dom_sf"/>
</dbReference>
<dbReference type="InterPro" id="IPR003367">
    <property type="entry name" value="Thrombospondin_3-like_rpt"/>
</dbReference>
<dbReference type="PROSITE" id="PS51123">
    <property type="entry name" value="OMPA_2"/>
    <property type="match status" value="1"/>
</dbReference>
<dbReference type="Gene3D" id="4.10.1080.10">
    <property type="entry name" value="TSP type-3 repeat"/>
    <property type="match status" value="2"/>
</dbReference>
<feature type="domain" description="OmpA-like" evidence="8">
    <location>
        <begin position="377"/>
        <end position="491"/>
    </location>
</feature>
<dbReference type="SUPFAM" id="SSF103088">
    <property type="entry name" value="OmpA-like"/>
    <property type="match status" value="1"/>
</dbReference>
<gene>
    <name evidence="9" type="ORF">OMM_03986</name>
</gene>
<evidence type="ECO:0000256" key="6">
    <source>
        <dbReference type="SAM" id="MobiDB-lite"/>
    </source>
</evidence>
<organism evidence="9 10">
    <name type="scientific">Candidatus Magnetoglobus multicellularis str. Araruama</name>
    <dbReference type="NCBI Taxonomy" id="890399"/>
    <lineage>
        <taxon>Bacteria</taxon>
        <taxon>Pseudomonadati</taxon>
        <taxon>Thermodesulfobacteriota</taxon>
        <taxon>Desulfobacteria</taxon>
        <taxon>Desulfobacterales</taxon>
        <taxon>Desulfobacteraceae</taxon>
        <taxon>Candidatus Magnetoglobus</taxon>
    </lineage>
</organism>
<proteinExistence type="predicted"/>
<evidence type="ECO:0000256" key="2">
    <source>
        <dbReference type="ARBA" id="ARBA00022729"/>
    </source>
</evidence>
<evidence type="ECO:0000256" key="7">
    <source>
        <dbReference type="SAM" id="SignalP"/>
    </source>
</evidence>
<dbReference type="SMART" id="SM00327">
    <property type="entry name" value="VWA"/>
    <property type="match status" value="1"/>
</dbReference>
<feature type="compositionally biased region" description="Acidic residues" evidence="6">
    <location>
        <begin position="294"/>
        <end position="304"/>
    </location>
</feature>
<feature type="region of interest" description="Disordered" evidence="6">
    <location>
        <begin position="288"/>
        <end position="319"/>
    </location>
</feature>
<dbReference type="InterPro" id="IPR036737">
    <property type="entry name" value="OmpA-like_sf"/>
</dbReference>